<dbReference type="AlphaFoldDB" id="F0X0S1"/>
<protein>
    <submittedName>
        <fullName evidence="1">AlNc14C514G12015 protein</fullName>
    </submittedName>
</protein>
<accession>F0X0S1</accession>
<gene>
    <name evidence="1" type="primary">AlNc14C514G12015</name>
    <name evidence="1" type="ORF">ALNC14_135090</name>
</gene>
<proteinExistence type="predicted"/>
<dbReference type="HOGENOM" id="CLU_2125708_0_0_1"/>
<reference evidence="1" key="1">
    <citation type="journal article" date="2011" name="PLoS Biol.">
        <title>Gene gain and loss during evolution of obligate parasitism in the white rust pathogen of Arabidopsis thaliana.</title>
        <authorList>
            <person name="Kemen E."/>
            <person name="Gardiner A."/>
            <person name="Schultz-Larsen T."/>
            <person name="Kemen A.C."/>
            <person name="Balmuth A.L."/>
            <person name="Robert-Seilaniantz A."/>
            <person name="Bailey K."/>
            <person name="Holub E."/>
            <person name="Studholme D.J."/>
            <person name="Maclean D."/>
            <person name="Jones J.D."/>
        </authorList>
    </citation>
    <scope>NUCLEOTIDE SEQUENCE</scope>
</reference>
<name>F0X0S1_9STRA</name>
<sequence>MFESMACSFRCHIDESKWAIRQSNRLQSSVTYNLEYFPSAIKEKVSQKKCNHNHYPSLELLDKKKKSWIKNDRALCRYCVLVPHTARSRDKTRACVTEWHVGVQKEMSWEAAMC</sequence>
<reference evidence="1" key="2">
    <citation type="submission" date="2011-02" db="EMBL/GenBank/DDBJ databases">
        <authorList>
            <person name="MacLean D."/>
        </authorList>
    </citation>
    <scope>NUCLEOTIDE SEQUENCE</scope>
</reference>
<evidence type="ECO:0000313" key="1">
    <source>
        <dbReference type="EMBL" id="CCA27365.1"/>
    </source>
</evidence>
<organism evidence="1">
    <name type="scientific">Albugo laibachii Nc14</name>
    <dbReference type="NCBI Taxonomy" id="890382"/>
    <lineage>
        <taxon>Eukaryota</taxon>
        <taxon>Sar</taxon>
        <taxon>Stramenopiles</taxon>
        <taxon>Oomycota</taxon>
        <taxon>Peronosporomycetes</taxon>
        <taxon>Albuginales</taxon>
        <taxon>Albuginaceae</taxon>
        <taxon>Albugo</taxon>
    </lineage>
</organism>
<dbReference type="EMBL" id="FR824549">
    <property type="protein sequence ID" value="CCA27365.1"/>
    <property type="molecule type" value="Genomic_DNA"/>
</dbReference>